<comment type="caution">
    <text evidence="1">The sequence shown here is derived from an EMBL/GenBank/DDBJ whole genome shotgun (WGS) entry which is preliminary data.</text>
</comment>
<protein>
    <recommendedName>
        <fullName evidence="3">Lipoprotein</fullName>
    </recommendedName>
</protein>
<dbReference type="Proteomes" id="UP000660024">
    <property type="component" value="Unassembled WGS sequence"/>
</dbReference>
<evidence type="ECO:0000313" key="2">
    <source>
        <dbReference type="Proteomes" id="UP000660024"/>
    </source>
</evidence>
<evidence type="ECO:0000313" key="1">
    <source>
        <dbReference type="EMBL" id="MBK0383564.1"/>
    </source>
</evidence>
<evidence type="ECO:0008006" key="3">
    <source>
        <dbReference type="Google" id="ProtNLM"/>
    </source>
</evidence>
<sequence>MKKYIVIIISMAICACSTLKQQPSNTKQQKYIKLEKFKGDTLKFIQTSILNRKEFYKGKELNVLLKDLAIPIKRYTTGQSFRPKNQSPDISLYFYNDTEKDLKIAKKKDPIIVTVVWQTPLNTSDVISLIRKYPNWTPEIQEYFGKQIVKDVGKVNFGFNK</sequence>
<dbReference type="PROSITE" id="PS51257">
    <property type="entry name" value="PROKAR_LIPOPROTEIN"/>
    <property type="match status" value="1"/>
</dbReference>
<proteinExistence type="predicted"/>
<keyword evidence="2" id="KW-1185">Reference proteome</keyword>
<dbReference type="RefSeq" id="WP_200586391.1">
    <property type="nucleotide sequence ID" value="NZ_JAEHFY010000015.1"/>
</dbReference>
<accession>A0ABS1BL02</accession>
<dbReference type="EMBL" id="JAEHFY010000015">
    <property type="protein sequence ID" value="MBK0383564.1"/>
    <property type="molecule type" value="Genomic_DNA"/>
</dbReference>
<organism evidence="1 2">
    <name type="scientific">Pedobacter segetis</name>
    <dbReference type="NCBI Taxonomy" id="2793069"/>
    <lineage>
        <taxon>Bacteria</taxon>
        <taxon>Pseudomonadati</taxon>
        <taxon>Bacteroidota</taxon>
        <taxon>Sphingobacteriia</taxon>
        <taxon>Sphingobacteriales</taxon>
        <taxon>Sphingobacteriaceae</taxon>
        <taxon>Pedobacter</taxon>
    </lineage>
</organism>
<reference evidence="1 2" key="1">
    <citation type="submission" date="2020-12" db="EMBL/GenBank/DDBJ databases">
        <title>Bacterial novel species Pedobacter sp. SD-b isolated from soil.</title>
        <authorList>
            <person name="Jung H.-Y."/>
        </authorList>
    </citation>
    <scope>NUCLEOTIDE SEQUENCE [LARGE SCALE GENOMIC DNA]</scope>
    <source>
        <strain evidence="1 2">SD-b</strain>
    </source>
</reference>
<gene>
    <name evidence="1" type="ORF">I5M32_11405</name>
</gene>
<name>A0ABS1BL02_9SPHI</name>